<feature type="transmembrane region" description="Helical" evidence="9">
    <location>
        <begin position="35"/>
        <end position="53"/>
    </location>
</feature>
<dbReference type="PANTHER" id="PTHR30386:SF26">
    <property type="entry name" value="TRANSPORT PROTEIN COMB"/>
    <property type="match status" value="1"/>
</dbReference>
<comment type="similarity">
    <text evidence="2 9">Belongs to the membrane fusion protein (MFP) (TC 8.A.1) family.</text>
</comment>
<proteinExistence type="inferred from homology"/>
<evidence type="ECO:0000256" key="9">
    <source>
        <dbReference type="RuleBase" id="RU365093"/>
    </source>
</evidence>
<dbReference type="InterPro" id="IPR058982">
    <property type="entry name" value="Beta-barrel_AprE"/>
</dbReference>
<dbReference type="PRINTS" id="PR01490">
    <property type="entry name" value="RTXTOXIND"/>
</dbReference>
<evidence type="ECO:0000313" key="13">
    <source>
        <dbReference type="EMBL" id="MFC3146193.1"/>
    </source>
</evidence>
<keyword evidence="7 9" id="KW-1133">Transmembrane helix</keyword>
<dbReference type="Gene3D" id="2.40.50.100">
    <property type="match status" value="1"/>
</dbReference>
<reference evidence="14" key="1">
    <citation type="journal article" date="2019" name="Int. J. Syst. Evol. Microbiol.">
        <title>The Global Catalogue of Microorganisms (GCM) 10K type strain sequencing project: providing services to taxonomists for standard genome sequencing and annotation.</title>
        <authorList>
            <consortium name="The Broad Institute Genomics Platform"/>
            <consortium name="The Broad Institute Genome Sequencing Center for Infectious Disease"/>
            <person name="Wu L."/>
            <person name="Ma J."/>
        </authorList>
    </citation>
    <scope>NUCLEOTIDE SEQUENCE [LARGE SCALE GENOMIC DNA]</scope>
    <source>
        <strain evidence="14">KCTC 52168</strain>
    </source>
</reference>
<keyword evidence="3 9" id="KW-0813">Transport</keyword>
<dbReference type="NCBIfam" id="TIGR01843">
    <property type="entry name" value="type_I_hlyD"/>
    <property type="match status" value="1"/>
</dbReference>
<gene>
    <name evidence="13" type="ORF">ACFOEN_00900</name>
</gene>
<feature type="domain" description="AprE-like long alpha-helical hairpin" evidence="11">
    <location>
        <begin position="108"/>
        <end position="288"/>
    </location>
</feature>
<keyword evidence="5 9" id="KW-0997">Cell inner membrane</keyword>
<keyword evidence="14" id="KW-1185">Reference proteome</keyword>
<accession>A0ABV7GWZ5</accession>
<dbReference type="PANTHER" id="PTHR30386">
    <property type="entry name" value="MEMBRANE FUSION SUBUNIT OF EMRAB-TOLC MULTIDRUG EFFLUX PUMP"/>
    <property type="match status" value="1"/>
</dbReference>
<feature type="coiled-coil region" evidence="10">
    <location>
        <begin position="233"/>
        <end position="260"/>
    </location>
</feature>
<dbReference type="InterPro" id="IPR058781">
    <property type="entry name" value="HH_AprE-like"/>
</dbReference>
<evidence type="ECO:0000256" key="7">
    <source>
        <dbReference type="ARBA" id="ARBA00022989"/>
    </source>
</evidence>
<evidence type="ECO:0000256" key="4">
    <source>
        <dbReference type="ARBA" id="ARBA00022475"/>
    </source>
</evidence>
<keyword evidence="10" id="KW-0175">Coiled coil</keyword>
<feature type="domain" description="AprE-like beta-barrel" evidence="12">
    <location>
        <begin position="331"/>
        <end position="436"/>
    </location>
</feature>
<evidence type="ECO:0000259" key="11">
    <source>
        <dbReference type="Pfam" id="PF25994"/>
    </source>
</evidence>
<evidence type="ECO:0000256" key="10">
    <source>
        <dbReference type="SAM" id="Coils"/>
    </source>
</evidence>
<dbReference type="RefSeq" id="WP_377300478.1">
    <property type="nucleotide sequence ID" value="NZ_CP180191.1"/>
</dbReference>
<comment type="subcellular location">
    <subcellularLocation>
        <location evidence="1 9">Cell inner membrane</location>
        <topology evidence="1 9">Single-pass membrane protein</topology>
    </subcellularLocation>
</comment>
<keyword evidence="4 9" id="KW-1003">Cell membrane</keyword>
<evidence type="ECO:0000256" key="2">
    <source>
        <dbReference type="ARBA" id="ARBA00009477"/>
    </source>
</evidence>
<dbReference type="Pfam" id="PF26002">
    <property type="entry name" value="Beta-barrel_AprE"/>
    <property type="match status" value="1"/>
</dbReference>
<evidence type="ECO:0000259" key="12">
    <source>
        <dbReference type="Pfam" id="PF26002"/>
    </source>
</evidence>
<evidence type="ECO:0000256" key="5">
    <source>
        <dbReference type="ARBA" id="ARBA00022519"/>
    </source>
</evidence>
<keyword evidence="8 9" id="KW-0472">Membrane</keyword>
<organism evidence="13 14">
    <name type="scientific">Piscinibacterium candidicorallinum</name>
    <dbReference type="NCBI Taxonomy" id="1793872"/>
    <lineage>
        <taxon>Bacteria</taxon>
        <taxon>Pseudomonadati</taxon>
        <taxon>Pseudomonadota</taxon>
        <taxon>Betaproteobacteria</taxon>
        <taxon>Burkholderiales</taxon>
        <taxon>Piscinibacterium</taxon>
    </lineage>
</organism>
<dbReference type="EMBL" id="JBHRTI010000003">
    <property type="protein sequence ID" value="MFC3146193.1"/>
    <property type="molecule type" value="Genomic_DNA"/>
</dbReference>
<feature type="coiled-coil region" evidence="10">
    <location>
        <begin position="160"/>
        <end position="201"/>
    </location>
</feature>
<comment type="caution">
    <text evidence="13">The sequence shown here is derived from an EMBL/GenBank/DDBJ whole genome shotgun (WGS) entry which is preliminary data.</text>
</comment>
<dbReference type="Proteomes" id="UP001595556">
    <property type="component" value="Unassembled WGS sequence"/>
</dbReference>
<protein>
    <recommendedName>
        <fullName evidence="9">Membrane fusion protein (MFP) family protein</fullName>
    </recommendedName>
</protein>
<evidence type="ECO:0000256" key="8">
    <source>
        <dbReference type="ARBA" id="ARBA00023136"/>
    </source>
</evidence>
<evidence type="ECO:0000256" key="6">
    <source>
        <dbReference type="ARBA" id="ARBA00022692"/>
    </source>
</evidence>
<evidence type="ECO:0000256" key="1">
    <source>
        <dbReference type="ARBA" id="ARBA00004377"/>
    </source>
</evidence>
<dbReference type="InterPro" id="IPR010129">
    <property type="entry name" value="T1SS_HlyD"/>
</dbReference>
<dbReference type="Gene3D" id="2.40.30.170">
    <property type="match status" value="1"/>
</dbReference>
<sequence length="461" mass="50029">MSATAELRGLRTQALDFAPDLLALQERPPQRLPRALLWSVSALFGLLTLWAVFGKLDIIVSAEGRLVPQQFTRVVQPVDGGRVQELLVREGDMVQAGQVLMRLDAQAAQADLGILANDEATRALTLRRIDAELQGLPFIQKAGDPPALYAEILAQYGARRRAFEDSIRQEQETLNKARQELEAARQVEKKLEQTLPILREQAAAQENLAASGFVSPLAAKDKVRERLEREQDLKAQQASIEALKAVIAQAERRIASVRSAYESELQSQRVQASGELSRLRGELAKQTHRAGLLELRAPVDGTVTELNSLAVGAVAPAGSVLLKVVPANEPLMAEVTVRNEDAGYVAPGQRVRIKVAAYPFQKHGMLEGAVLTLSADSADDASAQRAPLGQSSVGSALQQPLGYRALVKLDSQTFQSQADGRPLRLSAGLLVSAEVHQGRRTVLEYLLSPIQKVGGEAARER</sequence>
<dbReference type="InterPro" id="IPR050739">
    <property type="entry name" value="MFP"/>
</dbReference>
<evidence type="ECO:0000256" key="3">
    <source>
        <dbReference type="ARBA" id="ARBA00022448"/>
    </source>
</evidence>
<name>A0ABV7GWZ5_9BURK</name>
<dbReference type="SUPFAM" id="SSF111369">
    <property type="entry name" value="HlyD-like secretion proteins"/>
    <property type="match status" value="1"/>
</dbReference>
<evidence type="ECO:0000313" key="14">
    <source>
        <dbReference type="Proteomes" id="UP001595556"/>
    </source>
</evidence>
<dbReference type="Pfam" id="PF25994">
    <property type="entry name" value="HH_AprE"/>
    <property type="match status" value="1"/>
</dbReference>
<keyword evidence="6 9" id="KW-0812">Transmembrane</keyword>